<protein>
    <recommendedName>
        <fullName evidence="3">Apea-like HEPN domain-containing protein</fullName>
    </recommendedName>
</protein>
<sequence length="302" mass="33686">MQEDSKPTKAGRLRRTIDPFGDLYVAISRAVIEHERLIAPDIELRQTYAYTFAHPMLATSPPIHERAHHPAPLHAVSTPGVIEEATVEMVLRRQSESNVDRLIQSQNIVSLIRLVAGSPVRAPICSNIPFSKMSEIKDVTVMQLEPPMDWPIHPVPLNDNLLTAIEKLLDPMQVLLHCDQFNSAFNLANSVWWLPSFNAQMIAIWAAAEALMRPGRQDMTKQLARSIRAYSGTSSGQGDKLYQRVIHLCKARGEAAHAGHQPKPEDVQESFFILRSILLRALSEGAAPGPIETITPLWNSSY</sequence>
<accession>A0ABV5HV97</accession>
<keyword evidence="2" id="KW-1185">Reference proteome</keyword>
<evidence type="ECO:0008006" key="3">
    <source>
        <dbReference type="Google" id="ProtNLM"/>
    </source>
</evidence>
<gene>
    <name evidence="1" type="ORF">ACFFU4_01065</name>
</gene>
<proteinExistence type="predicted"/>
<dbReference type="RefSeq" id="WP_377066162.1">
    <property type="nucleotide sequence ID" value="NZ_JBHMEC010000002.1"/>
</dbReference>
<reference evidence="1 2" key="1">
    <citation type="submission" date="2024-09" db="EMBL/GenBank/DDBJ databases">
        <authorList>
            <person name="Sun Q."/>
            <person name="Mori K."/>
        </authorList>
    </citation>
    <scope>NUCLEOTIDE SEQUENCE [LARGE SCALE GENOMIC DNA]</scope>
    <source>
        <strain evidence="1 2">CECT 9424</strain>
    </source>
</reference>
<dbReference type="EMBL" id="JBHMEC010000002">
    <property type="protein sequence ID" value="MFB9148337.1"/>
    <property type="molecule type" value="Genomic_DNA"/>
</dbReference>
<evidence type="ECO:0000313" key="2">
    <source>
        <dbReference type="Proteomes" id="UP001589670"/>
    </source>
</evidence>
<evidence type="ECO:0000313" key="1">
    <source>
        <dbReference type="EMBL" id="MFB9148337.1"/>
    </source>
</evidence>
<comment type="caution">
    <text evidence="1">The sequence shown here is derived from an EMBL/GenBank/DDBJ whole genome shotgun (WGS) entry which is preliminary data.</text>
</comment>
<organism evidence="1 2">
    <name type="scientific">Roseovarius ramblicola</name>
    <dbReference type="NCBI Taxonomy" id="2022336"/>
    <lineage>
        <taxon>Bacteria</taxon>
        <taxon>Pseudomonadati</taxon>
        <taxon>Pseudomonadota</taxon>
        <taxon>Alphaproteobacteria</taxon>
        <taxon>Rhodobacterales</taxon>
        <taxon>Roseobacteraceae</taxon>
        <taxon>Roseovarius</taxon>
    </lineage>
</organism>
<dbReference type="Proteomes" id="UP001589670">
    <property type="component" value="Unassembled WGS sequence"/>
</dbReference>
<name>A0ABV5HV97_9RHOB</name>